<dbReference type="InterPro" id="IPR006530">
    <property type="entry name" value="YD"/>
</dbReference>
<dbReference type="InterPro" id="IPR050708">
    <property type="entry name" value="T6SS_VgrG/RHS"/>
</dbReference>
<keyword evidence="4" id="KW-1185">Reference proteome</keyword>
<comment type="caution">
    <text evidence="3">The sequence shown here is derived from an EMBL/GenBank/DDBJ whole genome shotgun (WGS) entry which is preliminary data.</text>
</comment>
<dbReference type="InterPro" id="IPR056823">
    <property type="entry name" value="TEN-like_YD-shell"/>
</dbReference>
<dbReference type="Proteomes" id="UP000637643">
    <property type="component" value="Unassembled WGS sequence"/>
</dbReference>
<accession>A0A917D186</accession>
<evidence type="ECO:0000313" key="4">
    <source>
        <dbReference type="Proteomes" id="UP000637643"/>
    </source>
</evidence>
<sequence>MLKTGYTYNKALNWMESVTNTKGSTVLSKYVYGYDNNGNITSATETKSNGATQTTTYAYDALNRLTTTVHPGGGRDTYTYDVRGNRLTLEQSVSNPAEFQDTSYSYDLQNTLTSLTKGSSKTDFTYYADGLRFKKSTSGVQTQYNYNFNGEVITEAKSNGQKANYVRGDRVLVKKDKGTSKDYYYLYNGHGDVVQIVDTSGNIVNNYAFDEWGNITSQTEGISNPFKYTGEI</sequence>
<dbReference type="RefSeq" id="WP_229696421.1">
    <property type="nucleotide sequence ID" value="NZ_BMKR01000040.1"/>
</dbReference>
<name>A0A917D186_9BACL</name>
<dbReference type="EMBL" id="BMKR01000040">
    <property type="protein sequence ID" value="GGG06060.1"/>
    <property type="molecule type" value="Genomic_DNA"/>
</dbReference>
<gene>
    <name evidence="3" type="ORF">GCM10010912_58370</name>
</gene>
<reference evidence="3" key="2">
    <citation type="submission" date="2020-09" db="EMBL/GenBank/DDBJ databases">
        <authorList>
            <person name="Sun Q."/>
            <person name="Zhou Y."/>
        </authorList>
    </citation>
    <scope>NUCLEOTIDE SEQUENCE</scope>
    <source>
        <strain evidence="3">CGMCC 1.16134</strain>
    </source>
</reference>
<evidence type="ECO:0000313" key="3">
    <source>
        <dbReference type="EMBL" id="GGG06060.1"/>
    </source>
</evidence>
<dbReference type="PANTHER" id="PTHR32305:SF15">
    <property type="entry name" value="PROTEIN RHSA-RELATED"/>
    <property type="match status" value="1"/>
</dbReference>
<dbReference type="Gene3D" id="2.180.10.10">
    <property type="entry name" value="RHS repeat-associated core"/>
    <property type="match status" value="2"/>
</dbReference>
<evidence type="ECO:0000256" key="1">
    <source>
        <dbReference type="ARBA" id="ARBA00022737"/>
    </source>
</evidence>
<feature type="domain" description="Teneurin-like YD-shell" evidence="2">
    <location>
        <begin position="22"/>
        <end position="93"/>
    </location>
</feature>
<dbReference type="AlphaFoldDB" id="A0A917D186"/>
<reference evidence="3" key="1">
    <citation type="journal article" date="2014" name="Int. J. Syst. Evol. Microbiol.">
        <title>Complete genome sequence of Corynebacterium casei LMG S-19264T (=DSM 44701T), isolated from a smear-ripened cheese.</title>
        <authorList>
            <consortium name="US DOE Joint Genome Institute (JGI-PGF)"/>
            <person name="Walter F."/>
            <person name="Albersmeier A."/>
            <person name="Kalinowski J."/>
            <person name="Ruckert C."/>
        </authorList>
    </citation>
    <scope>NUCLEOTIDE SEQUENCE</scope>
    <source>
        <strain evidence="3">CGMCC 1.16134</strain>
    </source>
</reference>
<proteinExistence type="predicted"/>
<dbReference type="NCBIfam" id="TIGR01643">
    <property type="entry name" value="YD_repeat_2x"/>
    <property type="match status" value="2"/>
</dbReference>
<dbReference type="Pfam" id="PF25023">
    <property type="entry name" value="TEN_YD-shell"/>
    <property type="match status" value="1"/>
</dbReference>
<keyword evidence="1" id="KW-0677">Repeat</keyword>
<organism evidence="3 4">
    <name type="scientific">Paenibacillus albidus</name>
    <dbReference type="NCBI Taxonomy" id="2041023"/>
    <lineage>
        <taxon>Bacteria</taxon>
        <taxon>Bacillati</taxon>
        <taxon>Bacillota</taxon>
        <taxon>Bacilli</taxon>
        <taxon>Bacillales</taxon>
        <taxon>Paenibacillaceae</taxon>
        <taxon>Paenibacillus</taxon>
    </lineage>
</organism>
<evidence type="ECO:0000259" key="2">
    <source>
        <dbReference type="Pfam" id="PF25023"/>
    </source>
</evidence>
<dbReference type="PANTHER" id="PTHR32305">
    <property type="match status" value="1"/>
</dbReference>
<protein>
    <recommendedName>
        <fullName evidence="2">Teneurin-like YD-shell domain-containing protein</fullName>
    </recommendedName>
</protein>